<name>H3D4Q7_TETNG</name>
<evidence type="ECO:0000256" key="8">
    <source>
        <dbReference type="ARBA" id="ARBA00061425"/>
    </source>
</evidence>
<evidence type="ECO:0000259" key="14">
    <source>
        <dbReference type="PROSITE" id="PS51179"/>
    </source>
</evidence>
<dbReference type="SMART" id="SM00389">
    <property type="entry name" value="HOX"/>
    <property type="match status" value="1"/>
</dbReference>
<dbReference type="Gene3D" id="1.10.10.60">
    <property type="entry name" value="Homeodomain-like"/>
    <property type="match status" value="1"/>
</dbReference>
<evidence type="ECO:0000256" key="2">
    <source>
        <dbReference type="ARBA" id="ARBA00004123"/>
    </source>
</evidence>
<dbReference type="InterPro" id="IPR001356">
    <property type="entry name" value="HD"/>
</dbReference>
<keyword evidence="5 9" id="KW-0371">Homeobox</keyword>
<evidence type="ECO:0000256" key="4">
    <source>
        <dbReference type="ARBA" id="ARBA00023125"/>
    </source>
</evidence>
<evidence type="ECO:0000256" key="5">
    <source>
        <dbReference type="ARBA" id="ARBA00023155"/>
    </source>
</evidence>
<evidence type="ECO:0000256" key="9">
    <source>
        <dbReference type="PROSITE-ProRule" id="PRU00108"/>
    </source>
</evidence>
<dbReference type="GO" id="GO:0000978">
    <property type="term" value="F:RNA polymerase II cis-regulatory region sequence-specific DNA binding"/>
    <property type="evidence" value="ECO:0007669"/>
    <property type="project" value="TreeGrafter"/>
</dbReference>
<evidence type="ECO:0000313" key="16">
    <source>
        <dbReference type="Proteomes" id="UP000007303"/>
    </source>
</evidence>
<evidence type="ECO:0000256" key="1">
    <source>
        <dbReference type="ARBA" id="ARBA00003263"/>
    </source>
</evidence>
<protein>
    <recommendedName>
        <fullName evidence="11">POU domain protein</fullName>
    </recommendedName>
</protein>
<dbReference type="PANTHER" id="PTHR11636:SF6">
    <property type="entry name" value="POU DOMAIN, CLASS 6, TRANSCRIPTION FACTOR 1"/>
    <property type="match status" value="1"/>
</dbReference>
<proteinExistence type="inferred from homology"/>
<feature type="region of interest" description="Disordered" evidence="12">
    <location>
        <begin position="51"/>
        <end position="100"/>
    </location>
</feature>
<evidence type="ECO:0000256" key="3">
    <source>
        <dbReference type="ARBA" id="ARBA00023015"/>
    </source>
</evidence>
<dbReference type="InterPro" id="IPR010982">
    <property type="entry name" value="Lambda_DNA-bd_dom_sf"/>
</dbReference>
<dbReference type="CDD" id="cd00086">
    <property type="entry name" value="homeodomain"/>
    <property type="match status" value="1"/>
</dbReference>
<dbReference type="SUPFAM" id="SSF47413">
    <property type="entry name" value="lambda repressor-like DNA-binding domains"/>
    <property type="match status" value="1"/>
</dbReference>
<dbReference type="InterPro" id="IPR009057">
    <property type="entry name" value="Homeodomain-like_sf"/>
</dbReference>
<dbReference type="InterPro" id="IPR050255">
    <property type="entry name" value="POU_domain_TF"/>
</dbReference>
<dbReference type="Pfam" id="PF00157">
    <property type="entry name" value="Pou"/>
    <property type="match status" value="1"/>
</dbReference>
<evidence type="ECO:0000259" key="13">
    <source>
        <dbReference type="PROSITE" id="PS50071"/>
    </source>
</evidence>
<dbReference type="Ensembl" id="ENSTNIT00000015702.1">
    <property type="protein sequence ID" value="ENSTNIP00000015496.1"/>
    <property type="gene ID" value="ENSTNIG00000012527.1"/>
</dbReference>
<accession>H3D4Q7</accession>
<dbReference type="InParanoid" id="H3D4Q7"/>
<evidence type="ECO:0000256" key="7">
    <source>
        <dbReference type="ARBA" id="ARBA00023242"/>
    </source>
</evidence>
<comment type="similarity">
    <text evidence="8">Belongs to the POU transcription factor family. Class-6 subfamily.</text>
</comment>
<dbReference type="GO" id="GO:1905222">
    <property type="term" value="P:atrioventricular canal morphogenesis"/>
    <property type="evidence" value="ECO:0007669"/>
    <property type="project" value="Ensembl"/>
</dbReference>
<dbReference type="SMART" id="SM00352">
    <property type="entry name" value="POU"/>
    <property type="match status" value="1"/>
</dbReference>
<evidence type="ECO:0000256" key="10">
    <source>
        <dbReference type="RuleBase" id="RU000682"/>
    </source>
</evidence>
<feature type="compositionally biased region" description="Low complexity" evidence="12">
    <location>
        <begin position="239"/>
        <end position="254"/>
    </location>
</feature>
<dbReference type="FunFam" id="1.10.10.60:FF:000051">
    <property type="entry name" value="POU domain protein"/>
    <property type="match status" value="1"/>
</dbReference>
<feature type="region of interest" description="Disordered" evidence="12">
    <location>
        <begin position="228"/>
        <end position="254"/>
    </location>
</feature>
<feature type="DNA-binding region" description="Homeobox" evidence="9">
    <location>
        <begin position="547"/>
        <end position="606"/>
    </location>
</feature>
<evidence type="ECO:0000256" key="11">
    <source>
        <dbReference type="RuleBase" id="RU361194"/>
    </source>
</evidence>
<dbReference type="FunCoup" id="H3D4Q7">
    <property type="interactions" value="250"/>
</dbReference>
<dbReference type="AlphaFoldDB" id="H3D4Q7"/>
<dbReference type="PROSITE" id="PS00465">
    <property type="entry name" value="POU_2"/>
    <property type="match status" value="1"/>
</dbReference>
<dbReference type="PROSITE" id="PS50071">
    <property type="entry name" value="HOMEOBOX_2"/>
    <property type="match status" value="1"/>
</dbReference>
<dbReference type="GO" id="GO:0005634">
    <property type="term" value="C:nucleus"/>
    <property type="evidence" value="ECO:0007669"/>
    <property type="project" value="UniProtKB-SubCell"/>
</dbReference>
<dbReference type="PROSITE" id="PS00035">
    <property type="entry name" value="POU_1"/>
    <property type="match status" value="1"/>
</dbReference>
<sequence>MNSQDLPTKDGPLTVNEQVPVTSVLPFKPCQDAQVIVMSGHETIRVLEVEVDAPPSQKEKAGTLQGATDTMDGPPPSSEDPQGQVCSPRPRTPPVPDVQTVTPAVPVSVSLPQPQTTLPITIQGCPQVLSQESLATLMTGMMAQTGSLGQPLLIPLSVPGPIAGQGGVALLTLPTTNLASLPGFAATNVAGNLLKLPFAGLQAATVQTMLQPQAASLQPVQAAMQQATSQPSQVTSSKVSAAQPAPAAQPTAAATSVSPSNISVAALQTAGLSINPAIFSAASLGAQPQFLSSLTSTPIITSAMSNMAGLTSQIITNAQGQVIGTLPLLVNPASLGGGAATPALPLHGLQVQTVTPQLLFNAQGQIVATLGNGPTAVATSAAAPPKAAAPSALSKPSAQSLVSSATPSPVVIAPQPSVKTSTTLSPTGPIACGDAAKVGQLVSKPQQGVGGEEGINLEEIREFAKNFKIRRLSLGLTQTQVGQALTATEGPAYSQSAICRFEKLDITPKSAQKLKPVLEKWLAEAEHWNQKGQQNLMEFVGGEPSKKRKRRTSFTPQAIEVLNTYFKKNALPTGQEITEIARELNYDREVVRVWFCNRRQTLKNTSKINVFQAQ</sequence>
<dbReference type="GO" id="GO:0000981">
    <property type="term" value="F:DNA-binding transcription factor activity, RNA polymerase II-specific"/>
    <property type="evidence" value="ECO:0007669"/>
    <property type="project" value="TreeGrafter"/>
</dbReference>
<dbReference type="PROSITE" id="PS51179">
    <property type="entry name" value="POU_3"/>
    <property type="match status" value="1"/>
</dbReference>
<dbReference type="GeneTree" id="ENSGT00940000160106"/>
<keyword evidence="4 9" id="KW-0238">DNA-binding</keyword>
<reference evidence="16" key="1">
    <citation type="journal article" date="2004" name="Nature">
        <title>Genome duplication in the teleost fish Tetraodon nigroviridis reveals the early vertebrate proto-karyotype.</title>
        <authorList>
            <person name="Jaillon O."/>
            <person name="Aury J.-M."/>
            <person name="Brunet F."/>
            <person name="Petit J.-L."/>
            <person name="Stange-Thomann N."/>
            <person name="Mauceli E."/>
            <person name="Bouneau L."/>
            <person name="Fischer C."/>
            <person name="Ozouf-Costaz C."/>
            <person name="Bernot A."/>
            <person name="Nicaud S."/>
            <person name="Jaffe D."/>
            <person name="Fisher S."/>
            <person name="Lutfalla G."/>
            <person name="Dossat C."/>
            <person name="Segurens B."/>
            <person name="Dasilva C."/>
            <person name="Salanoubat M."/>
            <person name="Levy M."/>
            <person name="Boudet N."/>
            <person name="Castellano S."/>
            <person name="Anthouard V."/>
            <person name="Jubin C."/>
            <person name="Castelli V."/>
            <person name="Katinka M."/>
            <person name="Vacherie B."/>
            <person name="Biemont C."/>
            <person name="Skalli Z."/>
            <person name="Cattolico L."/>
            <person name="Poulain J."/>
            <person name="De Berardinis V."/>
            <person name="Cruaud C."/>
            <person name="Duprat S."/>
            <person name="Brottier P."/>
            <person name="Coutanceau J.-P."/>
            <person name="Gouzy J."/>
            <person name="Parra G."/>
            <person name="Lardier G."/>
            <person name="Chapple C."/>
            <person name="McKernan K.J."/>
            <person name="McEwan P."/>
            <person name="Bosak S."/>
            <person name="Kellis M."/>
            <person name="Volff J.-N."/>
            <person name="Guigo R."/>
            <person name="Zody M.C."/>
            <person name="Mesirov J."/>
            <person name="Lindblad-Toh K."/>
            <person name="Birren B."/>
            <person name="Nusbaum C."/>
            <person name="Kahn D."/>
            <person name="Robinson-Rechavi M."/>
            <person name="Laudet V."/>
            <person name="Schachter V."/>
            <person name="Quetier F."/>
            <person name="Saurin W."/>
            <person name="Scarpelli C."/>
            <person name="Wincker P."/>
            <person name="Lander E.S."/>
            <person name="Weissenbach J."/>
            <person name="Roest Crollius H."/>
        </authorList>
    </citation>
    <scope>NUCLEOTIDE SEQUENCE [LARGE SCALE GENOMIC DNA]</scope>
</reference>
<dbReference type="InterPro" id="IPR013847">
    <property type="entry name" value="POU"/>
</dbReference>
<dbReference type="InterPro" id="IPR000327">
    <property type="entry name" value="POU_dom"/>
</dbReference>
<organism evidence="15 16">
    <name type="scientific">Tetraodon nigroviridis</name>
    <name type="common">Spotted green pufferfish</name>
    <name type="synonym">Chelonodon nigroviridis</name>
    <dbReference type="NCBI Taxonomy" id="99883"/>
    <lineage>
        <taxon>Eukaryota</taxon>
        <taxon>Metazoa</taxon>
        <taxon>Chordata</taxon>
        <taxon>Craniata</taxon>
        <taxon>Vertebrata</taxon>
        <taxon>Euteleostomi</taxon>
        <taxon>Actinopterygii</taxon>
        <taxon>Neopterygii</taxon>
        <taxon>Teleostei</taxon>
        <taxon>Neoteleostei</taxon>
        <taxon>Acanthomorphata</taxon>
        <taxon>Eupercaria</taxon>
        <taxon>Tetraodontiformes</taxon>
        <taxon>Tetradontoidea</taxon>
        <taxon>Tetraodontidae</taxon>
        <taxon>Tetraodon</taxon>
    </lineage>
</organism>
<dbReference type="FunFam" id="1.10.260.40:FF:000013">
    <property type="entry name" value="POU domain protein"/>
    <property type="match status" value="1"/>
</dbReference>
<comment type="subcellular location">
    <subcellularLocation>
        <location evidence="2 9 10">Nucleus</location>
    </subcellularLocation>
</comment>
<dbReference type="SUPFAM" id="SSF46689">
    <property type="entry name" value="Homeodomain-like"/>
    <property type="match status" value="1"/>
</dbReference>
<evidence type="ECO:0000313" key="15">
    <source>
        <dbReference type="Ensembl" id="ENSTNIP00000015496.1"/>
    </source>
</evidence>
<dbReference type="PANTHER" id="PTHR11636">
    <property type="entry name" value="POU DOMAIN"/>
    <property type="match status" value="1"/>
</dbReference>
<keyword evidence="7 9" id="KW-0539">Nucleus</keyword>
<feature type="compositionally biased region" description="Polar residues" evidence="12">
    <location>
        <begin position="228"/>
        <end position="238"/>
    </location>
</feature>
<feature type="domain" description="POU-specific" evidence="14">
    <location>
        <begin position="452"/>
        <end position="526"/>
    </location>
</feature>
<dbReference type="OMA" id="SEMQPIQ"/>
<reference evidence="15" key="3">
    <citation type="submission" date="2025-09" db="UniProtKB">
        <authorList>
            <consortium name="Ensembl"/>
        </authorList>
    </citation>
    <scope>IDENTIFICATION</scope>
</reference>
<reference evidence="15" key="2">
    <citation type="submission" date="2025-08" db="UniProtKB">
        <authorList>
            <consortium name="Ensembl"/>
        </authorList>
    </citation>
    <scope>IDENTIFICATION</scope>
</reference>
<dbReference type="Gene3D" id="1.10.260.40">
    <property type="entry name" value="lambda repressor-like DNA-binding domains"/>
    <property type="match status" value="1"/>
</dbReference>
<keyword evidence="3" id="KW-0805">Transcription regulation</keyword>
<evidence type="ECO:0000256" key="12">
    <source>
        <dbReference type="SAM" id="MobiDB-lite"/>
    </source>
</evidence>
<dbReference type="Pfam" id="PF00046">
    <property type="entry name" value="Homeodomain"/>
    <property type="match status" value="1"/>
</dbReference>
<dbReference type="STRING" id="99883.ENSTNIP00000015496"/>
<comment type="function">
    <text evidence="1">Sequence-specific transcription factor which is part of a developmental regulatory system that provides cells with specific positional identities on the anterior-posterior axis.</text>
</comment>
<dbReference type="HOGENOM" id="CLU_013065_6_3_1"/>
<keyword evidence="6 11" id="KW-0804">Transcription</keyword>
<evidence type="ECO:0000256" key="6">
    <source>
        <dbReference type="ARBA" id="ARBA00023163"/>
    </source>
</evidence>
<dbReference type="PRINTS" id="PR00028">
    <property type="entry name" value="POUDOMAIN"/>
</dbReference>
<feature type="domain" description="Homeobox" evidence="13">
    <location>
        <begin position="545"/>
        <end position="605"/>
    </location>
</feature>
<dbReference type="Proteomes" id="UP000007303">
    <property type="component" value="Unassembled WGS sequence"/>
</dbReference>
<keyword evidence="16" id="KW-1185">Reference proteome</keyword>